<reference evidence="1" key="1">
    <citation type="submission" date="2019-08" db="EMBL/GenBank/DDBJ databases">
        <authorList>
            <person name="Kucharzyk K."/>
            <person name="Murdoch R.W."/>
            <person name="Higgins S."/>
            <person name="Loffler F."/>
        </authorList>
    </citation>
    <scope>NUCLEOTIDE SEQUENCE</scope>
</reference>
<proteinExistence type="predicted"/>
<evidence type="ECO:0000313" key="1">
    <source>
        <dbReference type="EMBL" id="MPM64108.1"/>
    </source>
</evidence>
<comment type="caution">
    <text evidence="1">The sequence shown here is derived from an EMBL/GenBank/DDBJ whole genome shotgun (WGS) entry which is preliminary data.</text>
</comment>
<gene>
    <name evidence="1" type="ORF">SDC9_110994</name>
</gene>
<accession>A0A645BGB8</accession>
<organism evidence="1">
    <name type="scientific">bioreactor metagenome</name>
    <dbReference type="NCBI Taxonomy" id="1076179"/>
    <lineage>
        <taxon>unclassified sequences</taxon>
        <taxon>metagenomes</taxon>
        <taxon>ecological metagenomes</taxon>
    </lineage>
</organism>
<protein>
    <submittedName>
        <fullName evidence="1">Uncharacterized protein</fullName>
    </submittedName>
</protein>
<sequence length="32" mass="3674">MRQFGYFHQVINQPRGQGAGLMLIKEDKGKIL</sequence>
<dbReference type="AlphaFoldDB" id="A0A645BGB8"/>
<dbReference type="EMBL" id="VSSQ01019775">
    <property type="protein sequence ID" value="MPM64108.1"/>
    <property type="molecule type" value="Genomic_DNA"/>
</dbReference>
<name>A0A645BGB8_9ZZZZ</name>